<proteinExistence type="inferred from homology"/>
<gene>
    <name evidence="8" type="primary">UTP18</name>
    <name evidence="8" type="ORF">CspeluHIS016_0305730</name>
</gene>
<keyword evidence="3" id="KW-0853">WD repeat</keyword>
<dbReference type="EMBL" id="BTCM01000003">
    <property type="protein sequence ID" value="GMK56733.1"/>
    <property type="molecule type" value="Genomic_DNA"/>
</dbReference>
<dbReference type="InterPro" id="IPR001680">
    <property type="entry name" value="WD40_rpt"/>
</dbReference>
<evidence type="ECO:0000256" key="1">
    <source>
        <dbReference type="ARBA" id="ARBA00004604"/>
    </source>
</evidence>
<dbReference type="Gene3D" id="2.130.10.10">
    <property type="entry name" value="YVTN repeat-like/Quinoprotein amine dehydrogenase"/>
    <property type="match status" value="1"/>
</dbReference>
<organism evidence="8 9">
    <name type="scientific">Cutaneotrichosporon spelunceum</name>
    <dbReference type="NCBI Taxonomy" id="1672016"/>
    <lineage>
        <taxon>Eukaryota</taxon>
        <taxon>Fungi</taxon>
        <taxon>Dikarya</taxon>
        <taxon>Basidiomycota</taxon>
        <taxon>Agaricomycotina</taxon>
        <taxon>Tremellomycetes</taxon>
        <taxon>Trichosporonales</taxon>
        <taxon>Trichosporonaceae</taxon>
        <taxon>Cutaneotrichosporon</taxon>
    </lineage>
</organism>
<dbReference type="InterPro" id="IPR045161">
    <property type="entry name" value="Utp18"/>
</dbReference>
<evidence type="ECO:0008006" key="10">
    <source>
        <dbReference type="Google" id="ProtNLM"/>
    </source>
</evidence>
<dbReference type="SUPFAM" id="SSF50978">
    <property type="entry name" value="WD40 repeat-like"/>
    <property type="match status" value="1"/>
</dbReference>
<evidence type="ECO:0000256" key="3">
    <source>
        <dbReference type="ARBA" id="ARBA00022574"/>
    </source>
</evidence>
<dbReference type="PANTHER" id="PTHR18359">
    <property type="entry name" value="WD-REPEAT PROTEIN-RELATED"/>
    <property type="match status" value="1"/>
</dbReference>
<sequence length="553" mass="60111">MRSPVAKSHRSKKRPLGSRSRRAHEEDEEEQLEARLFGSRKHQKTGSKADDDIDGHGSGLGWMQDSELFSVDLPVVTDGDVSEDEFENEPAIEFMEEPARAPQELSQEDEKPQLWYDPADDEVSVSLKSSKRTRKLARGKGGEDHVNGSELSSKLREQFERLHPKPDWASDRLDSKLPTIQRLLASTASFINTGTLGDRRPPLPTTTIDIQRLRNANAVTSSEEGSSNGGLAGIVDLVWHPSPKMPVLATAGTDRRVRLYNIDGHTNAPLLTLHIPSLPIARISFHPSGTSLLITGTRPFYYTYDLVSQTITRSPRNLFGSVPTPASPQSLERTRFSPDGALLAVAGRRGAVSIVEWSHGGSTGVVVAELRSGRGGTVADLAWSEDSSELSVLGGRDGAEVEVWNVSEKKIVRRWKDDRAYGGQLVRQHRSQYTAVGSSTGIVNVYHSTTLASTGSDANSGVEPLKSLEHLTTPISAMAFHPSGELLVSASSAKQKQLKLYHLPTGTAFSNWPTNATPLGRVNSLGFSSGGEYMAAGNTKGAVLLWSLKHFAN</sequence>
<feature type="region of interest" description="Disordered" evidence="7">
    <location>
        <begin position="130"/>
        <end position="153"/>
    </location>
</feature>
<accession>A0AAD3TU87</accession>
<evidence type="ECO:0000256" key="2">
    <source>
        <dbReference type="ARBA" id="ARBA00022552"/>
    </source>
</evidence>
<dbReference type="Proteomes" id="UP001222932">
    <property type="component" value="Unassembled WGS sequence"/>
</dbReference>
<dbReference type="InterPro" id="IPR036322">
    <property type="entry name" value="WD40_repeat_dom_sf"/>
</dbReference>
<feature type="compositionally biased region" description="Basic residues" evidence="7">
    <location>
        <begin position="7"/>
        <end position="22"/>
    </location>
</feature>
<comment type="subcellular location">
    <subcellularLocation>
        <location evidence="1">Nucleus</location>
        <location evidence="1">Nucleolus</location>
    </subcellularLocation>
</comment>
<dbReference type="Pfam" id="PF00400">
    <property type="entry name" value="WD40"/>
    <property type="match status" value="1"/>
</dbReference>
<evidence type="ECO:0000313" key="8">
    <source>
        <dbReference type="EMBL" id="GMK56733.1"/>
    </source>
</evidence>
<keyword evidence="5" id="KW-0539">Nucleus</keyword>
<evidence type="ECO:0000256" key="6">
    <source>
        <dbReference type="ARBA" id="ARBA00025767"/>
    </source>
</evidence>
<dbReference type="GO" id="GO:0032040">
    <property type="term" value="C:small-subunit processome"/>
    <property type="evidence" value="ECO:0007669"/>
    <property type="project" value="TreeGrafter"/>
</dbReference>
<comment type="caution">
    <text evidence="8">The sequence shown here is derived from an EMBL/GenBank/DDBJ whole genome shotgun (WGS) entry which is preliminary data.</text>
</comment>
<evidence type="ECO:0000256" key="5">
    <source>
        <dbReference type="ARBA" id="ARBA00023242"/>
    </source>
</evidence>
<reference evidence="8" key="1">
    <citation type="journal article" date="2023" name="BMC Genomics">
        <title>Chromosome-level genome assemblies of Cutaneotrichosporon spp. (Trichosporonales, Basidiomycota) reveal imbalanced evolution between nucleotide sequences and chromosome synteny.</title>
        <authorList>
            <person name="Kobayashi Y."/>
            <person name="Kayamori A."/>
            <person name="Aoki K."/>
            <person name="Shiwa Y."/>
            <person name="Matsutani M."/>
            <person name="Fujita N."/>
            <person name="Sugita T."/>
            <person name="Iwasaki W."/>
            <person name="Tanaka N."/>
            <person name="Takashima M."/>
        </authorList>
    </citation>
    <scope>NUCLEOTIDE SEQUENCE</scope>
    <source>
        <strain evidence="8">HIS016</strain>
    </source>
</reference>
<dbReference type="InterPro" id="IPR015943">
    <property type="entry name" value="WD40/YVTN_repeat-like_dom_sf"/>
</dbReference>
<name>A0AAD3TU87_9TREE</name>
<evidence type="ECO:0000313" key="9">
    <source>
        <dbReference type="Proteomes" id="UP001222932"/>
    </source>
</evidence>
<dbReference type="AlphaFoldDB" id="A0AAD3TU87"/>
<evidence type="ECO:0000256" key="4">
    <source>
        <dbReference type="ARBA" id="ARBA00022737"/>
    </source>
</evidence>
<comment type="similarity">
    <text evidence="6">Belongs to the WD repeat UTP18 family.</text>
</comment>
<dbReference type="SMART" id="SM00320">
    <property type="entry name" value="WD40"/>
    <property type="match status" value="6"/>
</dbReference>
<feature type="compositionally biased region" description="Basic and acidic residues" evidence="7">
    <location>
        <begin position="140"/>
        <end position="153"/>
    </location>
</feature>
<keyword evidence="4" id="KW-0677">Repeat</keyword>
<keyword evidence="2" id="KW-0698">rRNA processing</keyword>
<dbReference type="FunFam" id="2.130.10.10:FF:000908">
    <property type="entry name" value="U3 small nucleolar RNA-associated protein 18"/>
    <property type="match status" value="1"/>
</dbReference>
<keyword evidence="9" id="KW-1185">Reference proteome</keyword>
<protein>
    <recommendedName>
        <fullName evidence="10">WD40 repeat-like protein</fullName>
    </recommendedName>
</protein>
<feature type="region of interest" description="Disordered" evidence="7">
    <location>
        <begin position="1"/>
        <end position="63"/>
    </location>
</feature>
<evidence type="ECO:0000256" key="7">
    <source>
        <dbReference type="SAM" id="MobiDB-lite"/>
    </source>
</evidence>
<dbReference type="GO" id="GO:0034388">
    <property type="term" value="C:Pwp2p-containing subcomplex of 90S preribosome"/>
    <property type="evidence" value="ECO:0007669"/>
    <property type="project" value="TreeGrafter"/>
</dbReference>
<dbReference type="PANTHER" id="PTHR18359:SF0">
    <property type="entry name" value="U3 SMALL NUCLEOLAR RNA-ASSOCIATED PROTEIN 18 HOMOLOG"/>
    <property type="match status" value="1"/>
</dbReference>
<reference evidence="8" key="2">
    <citation type="submission" date="2023-06" db="EMBL/GenBank/DDBJ databases">
        <authorList>
            <person name="Kobayashi Y."/>
            <person name="Kayamori A."/>
            <person name="Aoki K."/>
            <person name="Shiwa Y."/>
            <person name="Fujita N."/>
            <person name="Sugita T."/>
            <person name="Iwasaki W."/>
            <person name="Tanaka N."/>
            <person name="Takashima M."/>
        </authorList>
    </citation>
    <scope>NUCLEOTIDE SEQUENCE</scope>
    <source>
        <strain evidence="8">HIS016</strain>
    </source>
</reference>
<dbReference type="GO" id="GO:0006364">
    <property type="term" value="P:rRNA processing"/>
    <property type="evidence" value="ECO:0007669"/>
    <property type="project" value="UniProtKB-KW"/>
</dbReference>